<sequence length="356" mass="39490">MAKQMSWTNAARQLTPYGKAAVKHLTSLRSWQLKHVARNTGITTSGKKSDTANDLVCALSNIGSHSVYKSVDMGVKNLAVCVVRPNIDGLTRKSSAHFTLHHWERSDILTTGTQGADEEQRTGGDDDPPVSMPGAYSPSNLAPHAARMAYQLKTDHKPSHILIERQRFRSMGGAAVQEWTLRVNSLEAMLWASIETMKQGELRRQTNMKLAQTFFPEVIEMSPARIAAFWNGRGSDWSLEEEGVEQLIPEDSKNPKKQAVELEDRAKRGMEKSEKISLVKNWLQTGSVDVVAPLQSLANAFMQTGRARKVDGDVVVSKKDDLADCVVQGVTWGLVERNRRTLHKYLSSVPEVEGIS</sequence>
<name>A0A6A6GCF5_9PEZI</name>
<dbReference type="Gene3D" id="3.30.420.10">
    <property type="entry name" value="Ribonuclease H-like superfamily/Ribonuclease H"/>
    <property type="match status" value="1"/>
</dbReference>
<dbReference type="InterPro" id="IPR015242">
    <property type="entry name" value="Ydc2_cat"/>
</dbReference>
<feature type="domain" description="Mitochondrial resolvase Ydc2 catalytic" evidence="2">
    <location>
        <begin position="70"/>
        <end position="341"/>
    </location>
</feature>
<dbReference type="InterPro" id="IPR036397">
    <property type="entry name" value="RNaseH_sf"/>
</dbReference>
<dbReference type="Pfam" id="PF09159">
    <property type="entry name" value="Ydc2-catalyt"/>
    <property type="match status" value="1"/>
</dbReference>
<protein>
    <submittedName>
        <fullName evidence="3">Mitochondrial resolvase Ydc2</fullName>
    </submittedName>
</protein>
<gene>
    <name evidence="3" type="ORF">BDZ85DRAFT_108649</name>
</gene>
<dbReference type="GO" id="GO:0000402">
    <property type="term" value="F:crossed form four-way junction DNA binding"/>
    <property type="evidence" value="ECO:0007669"/>
    <property type="project" value="TreeGrafter"/>
</dbReference>
<dbReference type="GO" id="GO:0070336">
    <property type="term" value="F:flap-structured DNA binding"/>
    <property type="evidence" value="ECO:0007669"/>
    <property type="project" value="TreeGrafter"/>
</dbReference>
<evidence type="ECO:0000259" key="2">
    <source>
        <dbReference type="Pfam" id="PF09159"/>
    </source>
</evidence>
<evidence type="ECO:0000313" key="3">
    <source>
        <dbReference type="EMBL" id="KAF2223395.1"/>
    </source>
</evidence>
<dbReference type="CDD" id="cd16963">
    <property type="entry name" value="CCE1"/>
    <property type="match status" value="1"/>
</dbReference>
<organism evidence="3 4">
    <name type="scientific">Elsinoe ampelina</name>
    <dbReference type="NCBI Taxonomy" id="302913"/>
    <lineage>
        <taxon>Eukaryota</taxon>
        <taxon>Fungi</taxon>
        <taxon>Dikarya</taxon>
        <taxon>Ascomycota</taxon>
        <taxon>Pezizomycotina</taxon>
        <taxon>Dothideomycetes</taxon>
        <taxon>Dothideomycetidae</taxon>
        <taxon>Myriangiales</taxon>
        <taxon>Elsinoaceae</taxon>
        <taxon>Elsinoe</taxon>
    </lineage>
</organism>
<dbReference type="EMBL" id="ML992506">
    <property type="protein sequence ID" value="KAF2223395.1"/>
    <property type="molecule type" value="Genomic_DNA"/>
</dbReference>
<dbReference type="GO" id="GO:0000403">
    <property type="term" value="F:Y-form DNA binding"/>
    <property type="evidence" value="ECO:0007669"/>
    <property type="project" value="TreeGrafter"/>
</dbReference>
<dbReference type="AlphaFoldDB" id="A0A6A6GCF5"/>
<keyword evidence="4" id="KW-1185">Reference proteome</keyword>
<evidence type="ECO:0000256" key="1">
    <source>
        <dbReference type="SAM" id="MobiDB-lite"/>
    </source>
</evidence>
<dbReference type="PANTHER" id="PTHR28072:SF1">
    <property type="entry name" value="CRUCIFORM CUTTING ENDONUCLEASE 1, MITOCHONDRIAL-RELATED"/>
    <property type="match status" value="1"/>
</dbReference>
<feature type="region of interest" description="Disordered" evidence="1">
    <location>
        <begin position="109"/>
        <end position="138"/>
    </location>
</feature>
<dbReference type="SUPFAM" id="SSF53098">
    <property type="entry name" value="Ribonuclease H-like"/>
    <property type="match status" value="1"/>
</dbReference>
<dbReference type="Proteomes" id="UP000799538">
    <property type="component" value="Unassembled WGS sequence"/>
</dbReference>
<evidence type="ECO:0000313" key="4">
    <source>
        <dbReference type="Proteomes" id="UP000799538"/>
    </source>
</evidence>
<dbReference type="PANTHER" id="PTHR28072">
    <property type="entry name" value="CRUCIFORM CUTTING ENDONUCLEASE 1, MITOCHONDRIAL-RELATED"/>
    <property type="match status" value="1"/>
</dbReference>
<reference evidence="4" key="1">
    <citation type="journal article" date="2020" name="Stud. Mycol.">
        <title>101 Dothideomycetes genomes: A test case for predicting lifestyles and emergence of pathogens.</title>
        <authorList>
            <person name="Haridas S."/>
            <person name="Albert R."/>
            <person name="Binder M."/>
            <person name="Bloem J."/>
            <person name="LaButti K."/>
            <person name="Salamov A."/>
            <person name="Andreopoulos B."/>
            <person name="Baker S."/>
            <person name="Barry K."/>
            <person name="Bills G."/>
            <person name="Bluhm B."/>
            <person name="Cannon C."/>
            <person name="Castanera R."/>
            <person name="Culley D."/>
            <person name="Daum C."/>
            <person name="Ezra D."/>
            <person name="Gonzalez J."/>
            <person name="Henrissat B."/>
            <person name="Kuo A."/>
            <person name="Liang C."/>
            <person name="Lipzen A."/>
            <person name="Lutzoni F."/>
            <person name="Magnuson J."/>
            <person name="Mondo S."/>
            <person name="Nolan M."/>
            <person name="Ohm R."/>
            <person name="Pangilinan J."/>
            <person name="Park H.-J."/>
            <person name="Ramirez L."/>
            <person name="Alfaro M."/>
            <person name="Sun H."/>
            <person name="Tritt A."/>
            <person name="Yoshinaga Y."/>
            <person name="Zwiers L.-H."/>
            <person name="Turgeon B."/>
            <person name="Goodwin S."/>
            <person name="Spatafora J."/>
            <person name="Crous P."/>
            <person name="Grigoriev I."/>
        </authorList>
    </citation>
    <scope>NUCLEOTIDE SEQUENCE [LARGE SCALE GENOMIC DNA]</scope>
    <source>
        <strain evidence="4">CECT 20119</strain>
    </source>
</reference>
<dbReference type="GO" id="GO:0004520">
    <property type="term" value="F:DNA endonuclease activity"/>
    <property type="evidence" value="ECO:0007669"/>
    <property type="project" value="TreeGrafter"/>
</dbReference>
<accession>A0A6A6GCF5</accession>
<proteinExistence type="predicted"/>
<dbReference type="GO" id="GO:0005739">
    <property type="term" value="C:mitochondrion"/>
    <property type="evidence" value="ECO:0007669"/>
    <property type="project" value="TreeGrafter"/>
</dbReference>
<dbReference type="InterPro" id="IPR012337">
    <property type="entry name" value="RNaseH-like_sf"/>
</dbReference>
<dbReference type="InterPro" id="IPR039197">
    <property type="entry name" value="Mrs1/Cce1"/>
</dbReference>
<dbReference type="OrthoDB" id="5552842at2759"/>